<evidence type="ECO:0000259" key="2">
    <source>
        <dbReference type="Pfam" id="PF12706"/>
    </source>
</evidence>
<dbReference type="EMBL" id="JBBYXI010000001">
    <property type="protein sequence ID" value="MEN3929678.1"/>
    <property type="molecule type" value="Genomic_DNA"/>
</dbReference>
<evidence type="ECO:0000313" key="4">
    <source>
        <dbReference type="Proteomes" id="UP001418637"/>
    </source>
</evidence>
<dbReference type="SUPFAM" id="SSF56281">
    <property type="entry name" value="Metallo-hydrolase/oxidoreductase"/>
    <property type="match status" value="1"/>
</dbReference>
<name>A0ABV0BGL5_9HYPH</name>
<proteinExistence type="predicted"/>
<gene>
    <name evidence="3" type="ORF">WJT86_01220</name>
</gene>
<reference evidence="3 4" key="1">
    <citation type="submission" date="2024-04" db="EMBL/GenBank/DDBJ databases">
        <title>A novel species isolated from cricket.</title>
        <authorList>
            <person name="Wang H.-C."/>
        </authorList>
    </citation>
    <scope>NUCLEOTIDE SEQUENCE [LARGE SCALE GENOMIC DNA]</scope>
    <source>
        <strain evidence="3 4">WL0021</strain>
    </source>
</reference>
<dbReference type="PANTHER" id="PTHR43546">
    <property type="entry name" value="UPF0173 METAL-DEPENDENT HYDROLASE MJ1163-RELATED"/>
    <property type="match status" value="1"/>
</dbReference>
<evidence type="ECO:0000256" key="1">
    <source>
        <dbReference type="ARBA" id="ARBA00022801"/>
    </source>
</evidence>
<dbReference type="InterPro" id="IPR050114">
    <property type="entry name" value="UPF0173_UPF0282_UlaG_hydrolase"/>
</dbReference>
<protein>
    <submittedName>
        <fullName evidence="3">MBL fold metallo-hydrolase</fullName>
    </submittedName>
</protein>
<keyword evidence="1" id="KW-0378">Hydrolase</keyword>
<sequence>MFIRQIRNATLIIEYAGKKFLVDPMLSAKGTYPGFPGTANDHLANPLVDLPAPAEQLLDVDAVIVTHMHLDHWDDLAKEIIPKDILMFVQNEEDAVEIQKSGFTNLRVLSEDTHFDGICMTKTSGQHGSDEALDKLGARLGHVCGIVFSHQNEKTLYLAGDTVWNQYVVSNLETYKPDVVIVNCGDAQIPGLGSIIMNASDVEQVCRKVPQATVIASHMEAVNHCMLSRKELREFLIEKGLEKQVLVPDDGETCQI</sequence>
<accession>A0ABV0BGL5</accession>
<feature type="domain" description="Metallo-beta-lactamase" evidence="2">
    <location>
        <begin position="20"/>
        <end position="219"/>
    </location>
</feature>
<dbReference type="InterPro" id="IPR036866">
    <property type="entry name" value="RibonucZ/Hydroxyglut_hydro"/>
</dbReference>
<organism evidence="3 4">
    <name type="scientific">Hohaiivirga grylli</name>
    <dbReference type="NCBI Taxonomy" id="3133970"/>
    <lineage>
        <taxon>Bacteria</taxon>
        <taxon>Pseudomonadati</taxon>
        <taxon>Pseudomonadota</taxon>
        <taxon>Alphaproteobacteria</taxon>
        <taxon>Hyphomicrobiales</taxon>
        <taxon>Methylobacteriaceae</taxon>
        <taxon>Hohaiivirga</taxon>
    </lineage>
</organism>
<comment type="caution">
    <text evidence="3">The sequence shown here is derived from an EMBL/GenBank/DDBJ whole genome shotgun (WGS) entry which is preliminary data.</text>
</comment>
<dbReference type="PANTHER" id="PTHR43546:SF9">
    <property type="entry name" value="L-ASCORBATE-6-PHOSPHATE LACTONASE ULAG-RELATED"/>
    <property type="match status" value="1"/>
</dbReference>
<dbReference type="Proteomes" id="UP001418637">
    <property type="component" value="Unassembled WGS sequence"/>
</dbReference>
<dbReference type="Gene3D" id="3.60.15.10">
    <property type="entry name" value="Ribonuclease Z/Hydroxyacylglutathione hydrolase-like"/>
    <property type="match status" value="1"/>
</dbReference>
<dbReference type="RefSeq" id="WP_346335672.1">
    <property type="nucleotide sequence ID" value="NZ_JBBYXI010000001.1"/>
</dbReference>
<evidence type="ECO:0000313" key="3">
    <source>
        <dbReference type="EMBL" id="MEN3929678.1"/>
    </source>
</evidence>
<keyword evidence="4" id="KW-1185">Reference proteome</keyword>
<dbReference type="Pfam" id="PF12706">
    <property type="entry name" value="Lactamase_B_2"/>
    <property type="match status" value="1"/>
</dbReference>
<dbReference type="InterPro" id="IPR001279">
    <property type="entry name" value="Metallo-B-lactamas"/>
</dbReference>